<feature type="compositionally biased region" description="Polar residues" evidence="7">
    <location>
        <begin position="1"/>
        <end position="12"/>
    </location>
</feature>
<evidence type="ECO:0000256" key="4">
    <source>
        <dbReference type="ARBA" id="ARBA00022692"/>
    </source>
</evidence>
<evidence type="ECO:0000256" key="7">
    <source>
        <dbReference type="SAM" id="MobiDB-lite"/>
    </source>
</evidence>
<dbReference type="GO" id="GO:0022857">
    <property type="term" value="F:transmembrane transporter activity"/>
    <property type="evidence" value="ECO:0007669"/>
    <property type="project" value="InterPro"/>
</dbReference>
<feature type="transmembrane region" description="Helical" evidence="8">
    <location>
        <begin position="554"/>
        <end position="577"/>
    </location>
</feature>
<dbReference type="PROSITE" id="PS00216">
    <property type="entry name" value="SUGAR_TRANSPORT_1"/>
    <property type="match status" value="1"/>
</dbReference>
<evidence type="ECO:0000313" key="11">
    <source>
        <dbReference type="Proteomes" id="UP000283509"/>
    </source>
</evidence>
<feature type="transmembrane region" description="Helical" evidence="8">
    <location>
        <begin position="203"/>
        <end position="224"/>
    </location>
</feature>
<dbReference type="InterPro" id="IPR036259">
    <property type="entry name" value="MFS_trans_sf"/>
</dbReference>
<comment type="similarity">
    <text evidence="2">Belongs to the major facilitator superfamily.</text>
</comment>
<dbReference type="PROSITE" id="PS00217">
    <property type="entry name" value="SUGAR_TRANSPORT_2"/>
    <property type="match status" value="1"/>
</dbReference>
<organism evidence="10 11">
    <name type="scientific">Penaeus vannamei</name>
    <name type="common">Whiteleg shrimp</name>
    <name type="synonym">Litopenaeus vannamei</name>
    <dbReference type="NCBI Taxonomy" id="6689"/>
    <lineage>
        <taxon>Eukaryota</taxon>
        <taxon>Metazoa</taxon>
        <taxon>Ecdysozoa</taxon>
        <taxon>Arthropoda</taxon>
        <taxon>Crustacea</taxon>
        <taxon>Multicrustacea</taxon>
        <taxon>Malacostraca</taxon>
        <taxon>Eumalacostraca</taxon>
        <taxon>Eucarida</taxon>
        <taxon>Decapoda</taxon>
        <taxon>Dendrobranchiata</taxon>
        <taxon>Penaeoidea</taxon>
        <taxon>Penaeidae</taxon>
        <taxon>Penaeus</taxon>
    </lineage>
</organism>
<dbReference type="EMBL" id="QCYY01002992">
    <property type="protein sequence ID" value="ROT66086.1"/>
    <property type="molecule type" value="Genomic_DNA"/>
</dbReference>
<evidence type="ECO:0000313" key="10">
    <source>
        <dbReference type="EMBL" id="ROT66086.1"/>
    </source>
</evidence>
<dbReference type="InterPro" id="IPR005829">
    <property type="entry name" value="Sugar_transporter_CS"/>
</dbReference>
<feature type="transmembrane region" description="Helical" evidence="8">
    <location>
        <begin position="38"/>
        <end position="65"/>
    </location>
</feature>
<feature type="transmembrane region" description="Helical" evidence="8">
    <location>
        <begin position="164"/>
        <end position="191"/>
    </location>
</feature>
<protein>
    <recommendedName>
        <fullName evidence="9">Major facilitator superfamily (MFS) profile domain-containing protein</fullName>
    </recommendedName>
</protein>
<proteinExistence type="inferred from homology"/>
<dbReference type="FunFam" id="1.20.1250.20:FF:000232">
    <property type="entry name" value="Organic cation/carnitine transporter 7"/>
    <property type="match status" value="1"/>
</dbReference>
<dbReference type="InterPro" id="IPR020846">
    <property type="entry name" value="MFS_dom"/>
</dbReference>
<evidence type="ECO:0000256" key="3">
    <source>
        <dbReference type="ARBA" id="ARBA00022448"/>
    </source>
</evidence>
<feature type="transmembrane region" description="Helical" evidence="8">
    <location>
        <begin position="77"/>
        <end position="94"/>
    </location>
</feature>
<reference evidence="10 11" key="2">
    <citation type="submission" date="2019-01" db="EMBL/GenBank/DDBJ databases">
        <title>The decoding of complex shrimp genome reveals the adaptation for benthos swimmer, frequently molting mechanism and breeding impact on genome.</title>
        <authorList>
            <person name="Sun Y."/>
            <person name="Gao Y."/>
            <person name="Yu Y."/>
        </authorList>
    </citation>
    <scope>NUCLEOTIDE SEQUENCE [LARGE SCALE GENOMIC DNA]</scope>
    <source>
        <tissue evidence="10">Muscle</tissue>
    </source>
</reference>
<dbReference type="STRING" id="6689.A0A423SPD4"/>
<dbReference type="OrthoDB" id="3936150at2759"/>
<evidence type="ECO:0000259" key="9">
    <source>
        <dbReference type="PROSITE" id="PS50850"/>
    </source>
</evidence>
<dbReference type="SUPFAM" id="SSF103473">
    <property type="entry name" value="MFS general substrate transporter"/>
    <property type="match status" value="1"/>
</dbReference>
<keyword evidence="5 8" id="KW-1133">Transmembrane helix</keyword>
<keyword evidence="6 8" id="KW-0472">Membrane</keyword>
<evidence type="ECO:0000256" key="8">
    <source>
        <dbReference type="SAM" id="Phobius"/>
    </source>
</evidence>
<comment type="subcellular location">
    <subcellularLocation>
        <location evidence="1">Membrane</location>
        <topology evidence="1">Multi-pass membrane protein</topology>
    </subcellularLocation>
</comment>
<feature type="transmembrane region" description="Helical" evidence="8">
    <location>
        <begin position="583"/>
        <end position="603"/>
    </location>
</feature>
<name>A0A423SPD4_PENVA</name>
<accession>A0A423SPD4</accession>
<dbReference type="InterPro" id="IPR005828">
    <property type="entry name" value="MFS_sugar_transport-like"/>
</dbReference>
<reference evidence="10 11" key="1">
    <citation type="submission" date="2018-04" db="EMBL/GenBank/DDBJ databases">
        <authorList>
            <person name="Zhang X."/>
            <person name="Yuan J."/>
            <person name="Li F."/>
            <person name="Xiang J."/>
        </authorList>
    </citation>
    <scope>NUCLEOTIDE SEQUENCE [LARGE SCALE GENOMIC DNA]</scope>
    <source>
        <tissue evidence="10">Muscle</tissue>
    </source>
</reference>
<keyword evidence="4 8" id="KW-0812">Transmembrane</keyword>
<evidence type="ECO:0000256" key="6">
    <source>
        <dbReference type="ARBA" id="ARBA00023136"/>
    </source>
</evidence>
<dbReference type="GO" id="GO:0016020">
    <property type="term" value="C:membrane"/>
    <property type="evidence" value="ECO:0007669"/>
    <property type="project" value="UniProtKB-SubCell"/>
</dbReference>
<dbReference type="Pfam" id="PF00083">
    <property type="entry name" value="Sugar_tr"/>
    <property type="match status" value="1"/>
</dbReference>
<gene>
    <name evidence="10" type="ORF">C7M84_015919</name>
</gene>
<feature type="transmembrane region" description="Helical" evidence="8">
    <location>
        <begin position="493"/>
        <end position="514"/>
    </location>
</feature>
<sequence>MANKRSYSSLSPSVEEPQDDEEDYEKAITATGYGFFHYWLVAIGGIANASDAVEILCVSILLPAAECDLHMSSKDKGLLNAGVFMGMMVGGYIWGSLGDIYGRKNVLVVSLMVNAIAGIVSSFMQGFPLFFTMRFISGLGVGGSIPLVWAYVSEFQPASKRGGALSVIAAFWMVGNILVAVLALAIIPYDIGFVTPSFSYNSWRIFLAVCALPSLIIGIVLIFMPESPMFLLLKGRHEETIEILQKIYEQNTSNPRRSYPVRRVTIANIKMQTVSSGSAWRTLKDICIQSWRQSNALFSRSLLRTTLLMLFINFAIQFGYYGLWLWFPELFNRLQIYYNDHPNDKVSVCDLTDFKGNETVQTSNCNSGDEIVDPQALVNTLITAVAPLPSNLWTIFYMDRLGRKFFLVLSMVLSGGSAFGIYFVKTATDNLILSCVFGAVSTMGFNALDCLGAELFPTHLRSTALAVTLLAARLGAIAGNLVFGSLIDVYCAVPMFMVACLLIVGVSVLLVDLISRLTASSIGRSASSLDRLHHSLFSLLHRTRRLDSLTCRSLSPLHSLSFLLSRLSLHIFCLFSLRVRLSLSLSLSLFFVHLSLFLGVPIVRAGRSALLSFSLVGPSSLFSHSLLFVVLSANSGSLVVSFFLCLGSRALGLGLDWLSLQACRQSHLFTLVSLLHHLSPVLGHLGA</sequence>
<dbReference type="Proteomes" id="UP000283509">
    <property type="component" value="Unassembled WGS sequence"/>
</dbReference>
<dbReference type="PANTHER" id="PTHR23511:SF34">
    <property type="entry name" value="SYNAPTIC VESICLE GLYCOPROTEIN 2"/>
    <property type="match status" value="1"/>
</dbReference>
<dbReference type="PROSITE" id="PS50850">
    <property type="entry name" value="MFS"/>
    <property type="match status" value="1"/>
</dbReference>
<comment type="caution">
    <text evidence="10">The sequence shown here is derived from an EMBL/GenBank/DDBJ whole genome shotgun (WGS) entry which is preliminary data.</text>
</comment>
<evidence type="ECO:0000256" key="2">
    <source>
        <dbReference type="ARBA" id="ARBA00008335"/>
    </source>
</evidence>
<keyword evidence="3" id="KW-0813">Transport</keyword>
<feature type="transmembrane region" description="Helical" evidence="8">
    <location>
        <begin position="463"/>
        <end position="487"/>
    </location>
</feature>
<feature type="transmembrane region" description="Helical" evidence="8">
    <location>
        <begin position="130"/>
        <end position="152"/>
    </location>
</feature>
<dbReference type="Gene3D" id="1.20.1250.20">
    <property type="entry name" value="MFS general substrate transporter like domains"/>
    <property type="match status" value="1"/>
</dbReference>
<feature type="transmembrane region" description="Helical" evidence="8">
    <location>
        <begin position="430"/>
        <end position="451"/>
    </location>
</feature>
<feature type="transmembrane region" description="Helical" evidence="8">
    <location>
        <begin position="307"/>
        <end position="327"/>
    </location>
</feature>
<dbReference type="AlphaFoldDB" id="A0A423SPD4"/>
<feature type="region of interest" description="Disordered" evidence="7">
    <location>
        <begin position="1"/>
        <end position="22"/>
    </location>
</feature>
<evidence type="ECO:0000256" key="5">
    <source>
        <dbReference type="ARBA" id="ARBA00022989"/>
    </source>
</evidence>
<feature type="transmembrane region" description="Helical" evidence="8">
    <location>
        <begin position="405"/>
        <end position="424"/>
    </location>
</feature>
<keyword evidence="11" id="KW-1185">Reference proteome</keyword>
<evidence type="ECO:0000256" key="1">
    <source>
        <dbReference type="ARBA" id="ARBA00004141"/>
    </source>
</evidence>
<dbReference type="PANTHER" id="PTHR23511">
    <property type="entry name" value="SYNAPTIC VESICLE GLYCOPROTEIN 2"/>
    <property type="match status" value="1"/>
</dbReference>
<feature type="domain" description="Major facilitator superfamily (MFS) profile" evidence="9">
    <location>
        <begin position="37"/>
        <end position="517"/>
    </location>
</feature>
<feature type="transmembrane region" description="Helical" evidence="8">
    <location>
        <begin position="106"/>
        <end position="124"/>
    </location>
</feature>